<dbReference type="GO" id="GO:0006508">
    <property type="term" value="P:proteolysis"/>
    <property type="evidence" value="ECO:0007669"/>
    <property type="project" value="UniProtKB-KW"/>
</dbReference>
<evidence type="ECO:0000256" key="11">
    <source>
        <dbReference type="PROSITE-ProRule" id="PRU01379"/>
    </source>
</evidence>
<dbReference type="InterPro" id="IPR057246">
    <property type="entry name" value="CARBOXYPEPT_ZN_1"/>
</dbReference>
<dbReference type="Gene3D" id="3.30.70.340">
    <property type="entry name" value="Metallocarboxypeptidase-like"/>
    <property type="match status" value="1"/>
</dbReference>
<dbReference type="PANTHER" id="PTHR11705:SF91">
    <property type="entry name" value="FI01817P-RELATED"/>
    <property type="match status" value="1"/>
</dbReference>
<dbReference type="PROSITE" id="PS00132">
    <property type="entry name" value="CARBOXYPEPT_ZN_1"/>
    <property type="match status" value="1"/>
</dbReference>
<dbReference type="InterPro" id="IPR003146">
    <property type="entry name" value="M14A_act_pep"/>
</dbReference>
<feature type="chain" id="PRO_5043764037" evidence="12">
    <location>
        <begin position="21"/>
        <end position="461"/>
    </location>
</feature>
<reference evidence="14 15" key="1">
    <citation type="submission" date="2021-06" db="EMBL/GenBank/DDBJ databases">
        <title>Caerostris darwini draft genome.</title>
        <authorList>
            <person name="Kono N."/>
            <person name="Arakawa K."/>
        </authorList>
    </citation>
    <scope>NUCLEOTIDE SEQUENCE [LARGE SCALE GENOMIC DNA]</scope>
</reference>
<evidence type="ECO:0000259" key="13">
    <source>
        <dbReference type="PROSITE" id="PS52035"/>
    </source>
</evidence>
<evidence type="ECO:0000256" key="7">
    <source>
        <dbReference type="ARBA" id="ARBA00022801"/>
    </source>
</evidence>
<evidence type="ECO:0000313" key="14">
    <source>
        <dbReference type="EMBL" id="GIY46522.1"/>
    </source>
</evidence>
<evidence type="ECO:0000313" key="15">
    <source>
        <dbReference type="Proteomes" id="UP001054837"/>
    </source>
</evidence>
<keyword evidence="8" id="KW-0862">Zinc</keyword>
<evidence type="ECO:0000256" key="2">
    <source>
        <dbReference type="ARBA" id="ARBA00005988"/>
    </source>
</evidence>
<keyword evidence="7" id="KW-0378">Hydrolase</keyword>
<evidence type="ECO:0000256" key="1">
    <source>
        <dbReference type="ARBA" id="ARBA00001947"/>
    </source>
</evidence>
<proteinExistence type="inferred from homology"/>
<dbReference type="EMBL" id="BPLQ01009775">
    <property type="protein sequence ID" value="GIY46522.1"/>
    <property type="molecule type" value="Genomic_DNA"/>
</dbReference>
<accession>A0AAV4TMD9</accession>
<dbReference type="GO" id="GO:0004181">
    <property type="term" value="F:metallocarboxypeptidase activity"/>
    <property type="evidence" value="ECO:0007669"/>
    <property type="project" value="InterPro"/>
</dbReference>
<dbReference type="InterPro" id="IPR036990">
    <property type="entry name" value="M14A-like_propep"/>
</dbReference>
<dbReference type="PROSITE" id="PS52035">
    <property type="entry name" value="PEPTIDASE_M14"/>
    <property type="match status" value="1"/>
</dbReference>
<evidence type="ECO:0000256" key="9">
    <source>
        <dbReference type="ARBA" id="ARBA00023049"/>
    </source>
</evidence>
<evidence type="ECO:0000256" key="8">
    <source>
        <dbReference type="ARBA" id="ARBA00022833"/>
    </source>
</evidence>
<evidence type="ECO:0000256" key="3">
    <source>
        <dbReference type="ARBA" id="ARBA00022645"/>
    </source>
</evidence>
<comment type="similarity">
    <text evidence="2 11">Belongs to the peptidase M14 family.</text>
</comment>
<protein>
    <submittedName>
        <fullName evidence="14">Carboxypeptidase A2</fullName>
    </submittedName>
</protein>
<feature type="domain" description="Peptidase M14" evidence="13">
    <location>
        <begin position="123"/>
        <end position="423"/>
    </location>
</feature>
<keyword evidence="10" id="KW-1015">Disulfide bond</keyword>
<keyword evidence="3 14" id="KW-0121">Carboxypeptidase</keyword>
<feature type="active site" description="Proton donor/acceptor" evidence="11">
    <location>
        <position position="389"/>
    </location>
</feature>
<keyword evidence="15" id="KW-1185">Reference proteome</keyword>
<evidence type="ECO:0000256" key="4">
    <source>
        <dbReference type="ARBA" id="ARBA00022670"/>
    </source>
</evidence>
<comment type="cofactor">
    <cofactor evidence="1">
        <name>Zn(2+)</name>
        <dbReference type="ChEBI" id="CHEBI:29105"/>
    </cofactor>
</comment>
<dbReference type="InterPro" id="IPR000834">
    <property type="entry name" value="Peptidase_M14"/>
</dbReference>
<dbReference type="CDD" id="cd03860">
    <property type="entry name" value="M14_CP_A-B_like"/>
    <property type="match status" value="1"/>
</dbReference>
<keyword evidence="6 12" id="KW-0732">Signal</keyword>
<dbReference type="PRINTS" id="PR00765">
    <property type="entry name" value="CRBOXYPTASEA"/>
</dbReference>
<sequence length="461" mass="51724">MNLAFLLFCHVCLLINAVSTFQNFSGHKLLGMTPSNDEQVMALRNLMEDPEMDFWLEPTRELQNVSVHVPPQAAQKLEGTLRNVGLPFYTITDDIEKWIEREREENYPGIHLQGRTSGFAFDVYHPLDEIVAYLDDVSRKYPNLTKLINMGDTYEGNIIYLLKISSGGNDTRPAVWIDAGIHSREWIAPATALYMINNLLVNYGNDPYITGLVDTNDWYIMPLVNPDGYLHTWNWNRLWRKNRALAPGFPGVLICRGIDPNRNFDIFFGGPSTSSTPCSSIYKGNRPFSEAESSAIRDGVMSLRDRMRAYFSLHSFSQIWMSPHGYTTLKAPHFDEHMELLTVAITAVEATHGVHYKYGPSSQTLYATSGSASDWVYDVAGVRHSFSLELRDRGVFGFLLPRTEILPTSEETWAGISAIISHLQAKEKTKATPGAPTSTATIAITAETTITTLNLNTTDTP</sequence>
<keyword evidence="5" id="KW-0479">Metal-binding</keyword>
<dbReference type="Pfam" id="PF00246">
    <property type="entry name" value="Peptidase_M14"/>
    <property type="match status" value="1"/>
</dbReference>
<dbReference type="Proteomes" id="UP001054837">
    <property type="component" value="Unassembled WGS sequence"/>
</dbReference>
<dbReference type="FunFam" id="3.40.630.10:FF:000056">
    <property type="entry name" value="Zinc carboxypeptidase"/>
    <property type="match status" value="1"/>
</dbReference>
<dbReference type="AlphaFoldDB" id="A0AAV4TMD9"/>
<dbReference type="Pfam" id="PF02244">
    <property type="entry name" value="Propep_M14"/>
    <property type="match status" value="1"/>
</dbReference>
<evidence type="ECO:0000256" key="5">
    <source>
        <dbReference type="ARBA" id="ARBA00022723"/>
    </source>
</evidence>
<dbReference type="SUPFAM" id="SSF53187">
    <property type="entry name" value="Zn-dependent exopeptidases"/>
    <property type="match status" value="1"/>
</dbReference>
<gene>
    <name evidence="14" type="primary">Cpa2</name>
    <name evidence="14" type="ORF">CDAR_490031</name>
</gene>
<feature type="signal peptide" evidence="12">
    <location>
        <begin position="1"/>
        <end position="20"/>
    </location>
</feature>
<keyword evidence="4" id="KW-0645">Protease</keyword>
<name>A0AAV4TMD9_9ARAC</name>
<dbReference type="SMART" id="SM00631">
    <property type="entry name" value="Zn_pept"/>
    <property type="match status" value="1"/>
</dbReference>
<dbReference type="PANTHER" id="PTHR11705">
    <property type="entry name" value="PROTEASE FAMILY M14 CARBOXYPEPTIDASE A,B"/>
    <property type="match status" value="1"/>
</dbReference>
<evidence type="ECO:0000256" key="6">
    <source>
        <dbReference type="ARBA" id="ARBA00022729"/>
    </source>
</evidence>
<dbReference type="Gene3D" id="3.40.630.10">
    <property type="entry name" value="Zn peptidases"/>
    <property type="match status" value="1"/>
</dbReference>
<dbReference type="SUPFAM" id="SSF54897">
    <property type="entry name" value="Protease propeptides/inhibitors"/>
    <property type="match status" value="1"/>
</dbReference>
<dbReference type="GO" id="GO:0008270">
    <property type="term" value="F:zinc ion binding"/>
    <property type="evidence" value="ECO:0007669"/>
    <property type="project" value="InterPro"/>
</dbReference>
<keyword evidence="9" id="KW-0482">Metalloprotease</keyword>
<dbReference type="GO" id="GO:0005615">
    <property type="term" value="C:extracellular space"/>
    <property type="evidence" value="ECO:0007669"/>
    <property type="project" value="TreeGrafter"/>
</dbReference>
<organism evidence="14 15">
    <name type="scientific">Caerostris darwini</name>
    <dbReference type="NCBI Taxonomy" id="1538125"/>
    <lineage>
        <taxon>Eukaryota</taxon>
        <taxon>Metazoa</taxon>
        <taxon>Ecdysozoa</taxon>
        <taxon>Arthropoda</taxon>
        <taxon>Chelicerata</taxon>
        <taxon>Arachnida</taxon>
        <taxon>Araneae</taxon>
        <taxon>Araneomorphae</taxon>
        <taxon>Entelegynae</taxon>
        <taxon>Araneoidea</taxon>
        <taxon>Araneidae</taxon>
        <taxon>Caerostris</taxon>
    </lineage>
</organism>
<evidence type="ECO:0000256" key="10">
    <source>
        <dbReference type="ARBA" id="ARBA00023157"/>
    </source>
</evidence>
<evidence type="ECO:0000256" key="12">
    <source>
        <dbReference type="SAM" id="SignalP"/>
    </source>
</evidence>
<comment type="caution">
    <text evidence="14">The sequence shown here is derived from an EMBL/GenBank/DDBJ whole genome shotgun (WGS) entry which is preliminary data.</text>
</comment>